<proteinExistence type="predicted"/>
<keyword evidence="2" id="KW-1185">Reference proteome</keyword>
<sequence>FSLRIASSKRAERVNVFLHDLIELVSSSAFSKPRFHYSSGTRTTGHMIGDFPRWLGHTT</sequence>
<name>A0AAV4MWX5_CAEEX</name>
<dbReference type="EMBL" id="BPLR01002709">
    <property type="protein sequence ID" value="GIX77012.1"/>
    <property type="molecule type" value="Genomic_DNA"/>
</dbReference>
<dbReference type="AlphaFoldDB" id="A0AAV4MWX5"/>
<organism evidence="1 2">
    <name type="scientific">Caerostris extrusa</name>
    <name type="common">Bark spider</name>
    <name type="synonym">Caerostris bankana</name>
    <dbReference type="NCBI Taxonomy" id="172846"/>
    <lineage>
        <taxon>Eukaryota</taxon>
        <taxon>Metazoa</taxon>
        <taxon>Ecdysozoa</taxon>
        <taxon>Arthropoda</taxon>
        <taxon>Chelicerata</taxon>
        <taxon>Arachnida</taxon>
        <taxon>Araneae</taxon>
        <taxon>Araneomorphae</taxon>
        <taxon>Entelegynae</taxon>
        <taxon>Araneoidea</taxon>
        <taxon>Araneidae</taxon>
        <taxon>Caerostris</taxon>
    </lineage>
</organism>
<dbReference type="Proteomes" id="UP001054945">
    <property type="component" value="Unassembled WGS sequence"/>
</dbReference>
<reference evidence="1 2" key="1">
    <citation type="submission" date="2021-06" db="EMBL/GenBank/DDBJ databases">
        <title>Caerostris extrusa draft genome.</title>
        <authorList>
            <person name="Kono N."/>
            <person name="Arakawa K."/>
        </authorList>
    </citation>
    <scope>NUCLEOTIDE SEQUENCE [LARGE SCALE GENOMIC DNA]</scope>
</reference>
<protein>
    <submittedName>
        <fullName evidence="1">Uncharacterized protein</fullName>
    </submittedName>
</protein>
<evidence type="ECO:0000313" key="1">
    <source>
        <dbReference type="EMBL" id="GIX77012.1"/>
    </source>
</evidence>
<comment type="caution">
    <text evidence="1">The sequence shown here is derived from an EMBL/GenBank/DDBJ whole genome shotgun (WGS) entry which is preliminary data.</text>
</comment>
<evidence type="ECO:0000313" key="2">
    <source>
        <dbReference type="Proteomes" id="UP001054945"/>
    </source>
</evidence>
<accession>A0AAV4MWX5</accession>
<gene>
    <name evidence="1" type="ORF">CEXT_640081</name>
</gene>
<feature type="non-terminal residue" evidence="1">
    <location>
        <position position="1"/>
    </location>
</feature>